<evidence type="ECO:0000313" key="1">
    <source>
        <dbReference type="EMBL" id="CAL1674339.1"/>
    </source>
</evidence>
<dbReference type="AlphaFoldDB" id="A0AAV2N4B1"/>
<dbReference type="EMBL" id="OZ034824">
    <property type="protein sequence ID" value="CAL1674339.1"/>
    <property type="molecule type" value="Genomic_DNA"/>
</dbReference>
<accession>A0AAV2N4B1</accession>
<dbReference type="Proteomes" id="UP001497644">
    <property type="component" value="Chromosome 1"/>
</dbReference>
<keyword evidence="2" id="KW-1185">Reference proteome</keyword>
<organism evidence="1 2">
    <name type="scientific">Lasius platythorax</name>
    <dbReference type="NCBI Taxonomy" id="488582"/>
    <lineage>
        <taxon>Eukaryota</taxon>
        <taxon>Metazoa</taxon>
        <taxon>Ecdysozoa</taxon>
        <taxon>Arthropoda</taxon>
        <taxon>Hexapoda</taxon>
        <taxon>Insecta</taxon>
        <taxon>Pterygota</taxon>
        <taxon>Neoptera</taxon>
        <taxon>Endopterygota</taxon>
        <taxon>Hymenoptera</taxon>
        <taxon>Apocrita</taxon>
        <taxon>Aculeata</taxon>
        <taxon>Formicoidea</taxon>
        <taxon>Formicidae</taxon>
        <taxon>Formicinae</taxon>
        <taxon>Lasius</taxon>
        <taxon>Lasius</taxon>
    </lineage>
</organism>
<sequence length="67" mass="7418">MPIPGTCKHTRGALIEASAISVILRNEKLIALKALTALIFQLTRNRRKIAQQDSAVIVSFHHSIIEI</sequence>
<name>A0AAV2N4B1_9HYME</name>
<gene>
    <name evidence="1" type="ORF">LPLAT_LOCUS1025</name>
</gene>
<reference evidence="1 2" key="1">
    <citation type="submission" date="2024-04" db="EMBL/GenBank/DDBJ databases">
        <authorList>
            <consortium name="Molecular Ecology Group"/>
        </authorList>
    </citation>
    <scope>NUCLEOTIDE SEQUENCE [LARGE SCALE GENOMIC DNA]</scope>
</reference>
<protein>
    <submittedName>
        <fullName evidence="1">Uncharacterized protein</fullName>
    </submittedName>
</protein>
<proteinExistence type="predicted"/>
<evidence type="ECO:0000313" key="2">
    <source>
        <dbReference type="Proteomes" id="UP001497644"/>
    </source>
</evidence>